<proteinExistence type="predicted"/>
<evidence type="ECO:0000313" key="2">
    <source>
        <dbReference type="Proteomes" id="UP000758652"/>
    </source>
</evidence>
<protein>
    <submittedName>
        <fullName evidence="1">ATP-dependent sacrificial sulfur transferase LarE</fullName>
    </submittedName>
</protein>
<dbReference type="NCBIfam" id="TIGR00268">
    <property type="entry name" value="ATP-dependent sacrificial sulfur transferase LarE"/>
    <property type="match status" value="1"/>
</dbReference>
<dbReference type="PANTHER" id="PTHR43169">
    <property type="entry name" value="EXSB FAMILY PROTEIN"/>
    <property type="match status" value="1"/>
</dbReference>
<dbReference type="CDD" id="cd01990">
    <property type="entry name" value="LarE-like"/>
    <property type="match status" value="1"/>
</dbReference>
<dbReference type="EMBL" id="JADCKL010000004">
    <property type="protein sequence ID" value="MBE5063139.1"/>
    <property type="molecule type" value="Genomic_DNA"/>
</dbReference>
<keyword evidence="2" id="KW-1185">Reference proteome</keyword>
<sequence>MTLETFFREVPRAALAFSGGTDSAFLLWAAKTYGCDVQTYYIKTVFQPDFELEDAVRLAEQLSVPMKVVEMDILGVAEAAQNGPRRCYYCKRALFTKLREQAAADGYTVLLDGTNASDDAGDRPGMQALRELKVRSPLRECGVTKEEVRAFSREAGLFTWDKPAYACLATRISTGTRITREALLRAEQGERALMELGFSDFRVRLTEGGARLQVTGEQMTLVFEKREEVMAALKPLFGTVLLDLEQRSPSVSVKGGR</sequence>
<gene>
    <name evidence="1" type="primary">larE</name>
    <name evidence="1" type="ORF">INF30_07680</name>
</gene>
<dbReference type="PANTHER" id="PTHR43169:SF2">
    <property type="entry name" value="NAD_GMP SYNTHASE DOMAIN-CONTAINING PROTEIN"/>
    <property type="match status" value="1"/>
</dbReference>
<dbReference type="SUPFAM" id="SSF52402">
    <property type="entry name" value="Adenine nucleotide alpha hydrolases-like"/>
    <property type="match status" value="1"/>
</dbReference>
<accession>A0ABR9RJJ4</accession>
<dbReference type="PIRSF" id="PIRSF006661">
    <property type="entry name" value="PP-lp_UCP006661"/>
    <property type="match status" value="1"/>
</dbReference>
<dbReference type="GO" id="GO:0016740">
    <property type="term" value="F:transferase activity"/>
    <property type="evidence" value="ECO:0007669"/>
    <property type="project" value="UniProtKB-KW"/>
</dbReference>
<name>A0ABR9RJJ4_9FIRM</name>
<dbReference type="Proteomes" id="UP000758652">
    <property type="component" value="Unassembled WGS sequence"/>
</dbReference>
<dbReference type="InterPro" id="IPR052188">
    <property type="entry name" value="Ni-pincer_cofactor_biosynth"/>
</dbReference>
<evidence type="ECO:0000313" key="1">
    <source>
        <dbReference type="EMBL" id="MBE5063139.1"/>
    </source>
</evidence>
<comment type="caution">
    <text evidence="1">The sequence shown here is derived from an EMBL/GenBank/DDBJ whole genome shotgun (WGS) entry which is preliminary data.</text>
</comment>
<dbReference type="InterPro" id="IPR014729">
    <property type="entry name" value="Rossmann-like_a/b/a_fold"/>
</dbReference>
<keyword evidence="1" id="KW-0808">Transferase</keyword>
<dbReference type="RefSeq" id="WP_226394806.1">
    <property type="nucleotide sequence ID" value="NZ_JADCKL010000004.1"/>
</dbReference>
<organism evidence="1 2">
    <name type="scientific">Claveliimonas monacensis</name>
    <dbReference type="NCBI Taxonomy" id="2779351"/>
    <lineage>
        <taxon>Bacteria</taxon>
        <taxon>Bacillati</taxon>
        <taxon>Bacillota</taxon>
        <taxon>Clostridia</taxon>
        <taxon>Lachnospirales</taxon>
        <taxon>Lachnospiraceae</taxon>
        <taxon>Claveliimonas</taxon>
    </lineage>
</organism>
<reference evidence="1 2" key="1">
    <citation type="submission" date="2020-10" db="EMBL/GenBank/DDBJ databases">
        <title>ChiBAC.</title>
        <authorList>
            <person name="Zenner C."/>
            <person name="Hitch T.C.A."/>
            <person name="Clavel T."/>
        </authorList>
    </citation>
    <scope>NUCLEOTIDE SEQUENCE [LARGE SCALE GENOMIC DNA]</scope>
    <source>
        <strain evidence="1 2">DSM 108991</strain>
    </source>
</reference>
<dbReference type="InterPro" id="IPR005232">
    <property type="entry name" value="LarE"/>
</dbReference>
<dbReference type="Gene3D" id="3.40.50.620">
    <property type="entry name" value="HUPs"/>
    <property type="match status" value="1"/>
</dbReference>